<dbReference type="Proteomes" id="UP000092967">
    <property type="component" value="Chromosome"/>
</dbReference>
<name>A0A1B1Y5K3_9FLAO</name>
<accession>A0A1B1Y5K3</accession>
<feature type="signal peptide" evidence="2">
    <location>
        <begin position="1"/>
        <end position="18"/>
    </location>
</feature>
<dbReference type="AlphaFoldDB" id="A0A1B1Y5K3"/>
<feature type="domain" description="Secretion system C-terminal sorting" evidence="3">
    <location>
        <begin position="192"/>
        <end position="253"/>
    </location>
</feature>
<dbReference type="EMBL" id="CP014224">
    <property type="protein sequence ID" value="ANW96024.1"/>
    <property type="molecule type" value="Genomic_DNA"/>
</dbReference>
<reference evidence="4 5" key="1">
    <citation type="submission" date="2016-02" db="EMBL/GenBank/DDBJ databases">
        <authorList>
            <person name="Wen L."/>
            <person name="He K."/>
            <person name="Yang H."/>
        </authorList>
    </citation>
    <scope>NUCLEOTIDE SEQUENCE [LARGE SCALE GENOMIC DNA]</scope>
    <source>
        <strain evidence="4 5">CZ1127</strain>
    </source>
</reference>
<dbReference type="OrthoDB" id="1442674at2"/>
<gene>
    <name evidence="4" type="ORF">AXE80_06895</name>
</gene>
<evidence type="ECO:0000259" key="3">
    <source>
        <dbReference type="Pfam" id="PF18962"/>
    </source>
</evidence>
<evidence type="ECO:0000256" key="2">
    <source>
        <dbReference type="SAM" id="SignalP"/>
    </source>
</evidence>
<dbReference type="Pfam" id="PF18962">
    <property type="entry name" value="Por_Secre_tail"/>
    <property type="match status" value="1"/>
</dbReference>
<dbReference type="STRING" id="1790137.AXE80_06895"/>
<evidence type="ECO:0000313" key="5">
    <source>
        <dbReference type="Proteomes" id="UP000092967"/>
    </source>
</evidence>
<protein>
    <recommendedName>
        <fullName evidence="3">Secretion system C-terminal sorting domain-containing protein</fullName>
    </recommendedName>
</protein>
<dbReference type="NCBIfam" id="TIGR04183">
    <property type="entry name" value="Por_Secre_tail"/>
    <property type="match status" value="1"/>
</dbReference>
<sequence length="256" mass="28205">MKKIILSAVMATTMMTQAQYVQNFESTPTTNDYLIGNNGPAATPKMIGSWEVNPEKSGINTSDNCIKDLEEAEAKSWAYPVIEFGTGGFIMDATNGKYLKIKILSTNKTDFSMTLSPRIGGVLTPVTQTFNGVTLNTWFEAIFDYSTEADGYVSRLDFYFDKNEGVYYIDDLTQTTATTLGTKNNELSEVLVYPNPANNTISISGNNNIESIAIYDVLGKEVLAFNSNTNLDISSLMSGIYILKTNNGSIQRFVKK</sequence>
<organism evidence="4 5">
    <name type="scientific">Wenyingzhuangia fucanilytica</name>
    <dbReference type="NCBI Taxonomy" id="1790137"/>
    <lineage>
        <taxon>Bacteria</taxon>
        <taxon>Pseudomonadati</taxon>
        <taxon>Bacteroidota</taxon>
        <taxon>Flavobacteriia</taxon>
        <taxon>Flavobacteriales</taxon>
        <taxon>Flavobacteriaceae</taxon>
        <taxon>Wenyingzhuangia</taxon>
    </lineage>
</organism>
<dbReference type="RefSeq" id="WP_068825721.1">
    <property type="nucleotide sequence ID" value="NZ_CP014224.1"/>
</dbReference>
<proteinExistence type="predicted"/>
<evidence type="ECO:0000256" key="1">
    <source>
        <dbReference type="ARBA" id="ARBA00022729"/>
    </source>
</evidence>
<dbReference type="KEGG" id="wfu:AXE80_06895"/>
<keyword evidence="1 2" id="KW-0732">Signal</keyword>
<feature type="chain" id="PRO_5008532513" description="Secretion system C-terminal sorting domain-containing protein" evidence="2">
    <location>
        <begin position="19"/>
        <end position="256"/>
    </location>
</feature>
<keyword evidence="5" id="KW-1185">Reference proteome</keyword>
<evidence type="ECO:0000313" key="4">
    <source>
        <dbReference type="EMBL" id="ANW96024.1"/>
    </source>
</evidence>
<dbReference type="InterPro" id="IPR026444">
    <property type="entry name" value="Secre_tail"/>
</dbReference>